<keyword evidence="2" id="KW-1133">Transmembrane helix</keyword>
<proteinExistence type="predicted"/>
<name>A0A7S3R8E1_DUNTE</name>
<evidence type="ECO:0000256" key="1">
    <source>
        <dbReference type="SAM" id="MobiDB-lite"/>
    </source>
</evidence>
<feature type="compositionally biased region" description="Low complexity" evidence="1">
    <location>
        <begin position="68"/>
        <end position="85"/>
    </location>
</feature>
<accession>A0A7S3R8E1</accession>
<dbReference type="EMBL" id="HBIP01034230">
    <property type="protein sequence ID" value="CAE0505819.1"/>
    <property type="molecule type" value="Transcribed_RNA"/>
</dbReference>
<reference evidence="3" key="1">
    <citation type="submission" date="2021-01" db="EMBL/GenBank/DDBJ databases">
        <authorList>
            <person name="Corre E."/>
            <person name="Pelletier E."/>
            <person name="Niang G."/>
            <person name="Scheremetjew M."/>
            <person name="Finn R."/>
            <person name="Kale V."/>
            <person name="Holt S."/>
            <person name="Cochrane G."/>
            <person name="Meng A."/>
            <person name="Brown T."/>
            <person name="Cohen L."/>
        </authorList>
    </citation>
    <scope>NUCLEOTIDE SEQUENCE</scope>
    <source>
        <strain evidence="3">CCMP1320</strain>
    </source>
</reference>
<feature type="transmembrane region" description="Helical" evidence="2">
    <location>
        <begin position="99"/>
        <end position="121"/>
    </location>
</feature>
<feature type="region of interest" description="Disordered" evidence="1">
    <location>
        <begin position="1"/>
        <end position="27"/>
    </location>
</feature>
<organism evidence="3">
    <name type="scientific">Dunaliella tertiolecta</name>
    <name type="common">Green alga</name>
    <dbReference type="NCBI Taxonomy" id="3047"/>
    <lineage>
        <taxon>Eukaryota</taxon>
        <taxon>Viridiplantae</taxon>
        <taxon>Chlorophyta</taxon>
        <taxon>core chlorophytes</taxon>
        <taxon>Chlorophyceae</taxon>
        <taxon>CS clade</taxon>
        <taxon>Chlamydomonadales</taxon>
        <taxon>Dunaliellaceae</taxon>
        <taxon>Dunaliella</taxon>
    </lineage>
</organism>
<evidence type="ECO:0000256" key="2">
    <source>
        <dbReference type="SAM" id="Phobius"/>
    </source>
</evidence>
<dbReference type="AlphaFoldDB" id="A0A7S3R8E1"/>
<sequence>MHEPCRNVSDCVAGPLSQKVPACPTGRAGQWEACAPLYTRPEAEPNSTDITPKPASVVPGKPQSDTTSARSQPGGPASSSSTSTDSSRHRKKSNRQRDLILGLVLGLGGGILLLAITLGALR</sequence>
<gene>
    <name evidence="3" type="ORF">DTER00134_LOCUS20892</name>
</gene>
<evidence type="ECO:0000313" key="3">
    <source>
        <dbReference type="EMBL" id="CAE0505819.1"/>
    </source>
</evidence>
<feature type="region of interest" description="Disordered" evidence="1">
    <location>
        <begin position="40"/>
        <end position="95"/>
    </location>
</feature>
<protein>
    <submittedName>
        <fullName evidence="3">Uncharacterized protein</fullName>
    </submittedName>
</protein>
<keyword evidence="2" id="KW-0812">Transmembrane</keyword>
<keyword evidence="2" id="KW-0472">Membrane</keyword>